<dbReference type="InterPro" id="IPR005162">
    <property type="entry name" value="Retrotrans_gag_dom"/>
</dbReference>
<reference evidence="3 4" key="1">
    <citation type="journal article" date="2018" name="Front. Plant Sci.">
        <title>Red Clover (Trifolium pratense) and Zigzag Clover (T. medium) - A Picture of Genomic Similarities and Differences.</title>
        <authorList>
            <person name="Dluhosova J."/>
            <person name="Istvanek J."/>
            <person name="Nedelnik J."/>
            <person name="Repkova J."/>
        </authorList>
    </citation>
    <scope>NUCLEOTIDE SEQUENCE [LARGE SCALE GENOMIC DNA]</scope>
    <source>
        <strain evidence="4">cv. 10/8</strain>
        <tissue evidence="3">Leaf</tissue>
    </source>
</reference>
<accession>A0A392M0I6</accession>
<feature type="compositionally biased region" description="Basic and acidic residues" evidence="1">
    <location>
        <begin position="191"/>
        <end position="213"/>
    </location>
</feature>
<feature type="region of interest" description="Disordered" evidence="1">
    <location>
        <begin position="1"/>
        <end position="41"/>
    </location>
</feature>
<evidence type="ECO:0000313" key="4">
    <source>
        <dbReference type="Proteomes" id="UP000265520"/>
    </source>
</evidence>
<dbReference type="EMBL" id="LXQA010001532">
    <property type="protein sequence ID" value="MCH80822.1"/>
    <property type="molecule type" value="Genomic_DNA"/>
</dbReference>
<organism evidence="3 4">
    <name type="scientific">Trifolium medium</name>
    <dbReference type="NCBI Taxonomy" id="97028"/>
    <lineage>
        <taxon>Eukaryota</taxon>
        <taxon>Viridiplantae</taxon>
        <taxon>Streptophyta</taxon>
        <taxon>Embryophyta</taxon>
        <taxon>Tracheophyta</taxon>
        <taxon>Spermatophyta</taxon>
        <taxon>Magnoliopsida</taxon>
        <taxon>eudicotyledons</taxon>
        <taxon>Gunneridae</taxon>
        <taxon>Pentapetalae</taxon>
        <taxon>rosids</taxon>
        <taxon>fabids</taxon>
        <taxon>Fabales</taxon>
        <taxon>Fabaceae</taxon>
        <taxon>Papilionoideae</taxon>
        <taxon>50 kb inversion clade</taxon>
        <taxon>NPAAA clade</taxon>
        <taxon>Hologalegina</taxon>
        <taxon>IRL clade</taxon>
        <taxon>Trifolieae</taxon>
        <taxon>Trifolium</taxon>
    </lineage>
</organism>
<dbReference type="PANTHER" id="PTHR33223">
    <property type="entry name" value="CCHC-TYPE DOMAIN-CONTAINING PROTEIN"/>
    <property type="match status" value="1"/>
</dbReference>
<protein>
    <recommendedName>
        <fullName evidence="2">Retrotransposon gag domain-containing protein</fullName>
    </recommendedName>
</protein>
<feature type="compositionally biased region" description="Basic and acidic residues" evidence="1">
    <location>
        <begin position="299"/>
        <end position="346"/>
    </location>
</feature>
<feature type="compositionally biased region" description="Basic and acidic residues" evidence="1">
    <location>
        <begin position="383"/>
        <end position="403"/>
    </location>
</feature>
<feature type="region of interest" description="Disordered" evidence="1">
    <location>
        <begin position="299"/>
        <end position="403"/>
    </location>
</feature>
<keyword evidence="4" id="KW-1185">Reference proteome</keyword>
<evidence type="ECO:0000259" key="2">
    <source>
        <dbReference type="Pfam" id="PF03732"/>
    </source>
</evidence>
<dbReference type="PANTHER" id="PTHR33223:SF10">
    <property type="entry name" value="AMINOTRANSFERASE-LIKE PLANT MOBILE DOMAIN-CONTAINING PROTEIN"/>
    <property type="match status" value="1"/>
</dbReference>
<name>A0A392M0I6_9FABA</name>
<dbReference type="AlphaFoldDB" id="A0A392M0I6"/>
<dbReference type="Proteomes" id="UP000265520">
    <property type="component" value="Unassembled WGS sequence"/>
</dbReference>
<dbReference type="Pfam" id="PF03732">
    <property type="entry name" value="Retrotrans_gag"/>
    <property type="match status" value="1"/>
</dbReference>
<feature type="compositionally biased region" description="Polar residues" evidence="1">
    <location>
        <begin position="15"/>
        <end position="27"/>
    </location>
</feature>
<evidence type="ECO:0000256" key="1">
    <source>
        <dbReference type="SAM" id="MobiDB-lite"/>
    </source>
</evidence>
<sequence length="403" mass="46963">MTMTETTEMEDDNGTHQNNAPTTTEIARTTPLETYDGTKDPDEHLEHIDTILDYYQAPGAIKCRLFVLTLKGPTMTWFKGLEDDSIDSWRELCRVFSSHFKARKRQPKTMASLSNIIQGKEESLRDYIERFTKEAIEVKGAHDTLKCYIFEKGLRSDTKFKEKLGLKELKDMQDILSRAQNYINYEEKMLREKPEKVKNPPRKDERAREERGRRTPKGGYHEYTLLNATREKILQDCINTEFADAGIQPPKELRENPRTDKSKFCRYHRSTGHETEDCIQLNDTIENLVRRGKLSRYTLERNREDHKRGKRDSPNKHARVNESPKRKCSPERRPPPEERVEVINSKEDDDSEEEKYPGKRPFVATVIGGPYGFKGRTKGTENAQRHVEAQLLPHEESHRLRGA</sequence>
<comment type="caution">
    <text evidence="3">The sequence shown here is derived from an EMBL/GenBank/DDBJ whole genome shotgun (WGS) entry which is preliminary data.</text>
</comment>
<proteinExistence type="predicted"/>
<feature type="domain" description="Retrotransposon gag" evidence="2">
    <location>
        <begin position="64"/>
        <end position="155"/>
    </location>
</feature>
<evidence type="ECO:0000313" key="3">
    <source>
        <dbReference type="EMBL" id="MCH80822.1"/>
    </source>
</evidence>
<gene>
    <name evidence="3" type="ORF">A2U01_0001596</name>
</gene>
<feature type="region of interest" description="Disordered" evidence="1">
    <location>
        <begin position="191"/>
        <end position="219"/>
    </location>
</feature>